<proteinExistence type="inferred from homology"/>
<evidence type="ECO:0000313" key="9">
    <source>
        <dbReference type="EMBL" id="WHX49442.1"/>
    </source>
</evidence>
<comment type="similarity">
    <text evidence="7">Belongs to the binding-protein-dependent transport system permease family.</text>
</comment>
<dbReference type="GO" id="GO:0005886">
    <property type="term" value="C:plasma membrane"/>
    <property type="evidence" value="ECO:0007669"/>
    <property type="project" value="UniProtKB-SubCell"/>
</dbReference>
<evidence type="ECO:0000259" key="8">
    <source>
        <dbReference type="PROSITE" id="PS50928"/>
    </source>
</evidence>
<keyword evidence="3" id="KW-1003">Cell membrane</keyword>
<feature type="transmembrane region" description="Helical" evidence="7">
    <location>
        <begin position="157"/>
        <end position="177"/>
    </location>
</feature>
<keyword evidence="2 7" id="KW-0813">Transport</keyword>
<evidence type="ECO:0000256" key="7">
    <source>
        <dbReference type="RuleBase" id="RU363032"/>
    </source>
</evidence>
<dbReference type="PANTHER" id="PTHR43744">
    <property type="entry name" value="ABC TRANSPORTER PERMEASE PROTEIN MG189-RELATED-RELATED"/>
    <property type="match status" value="1"/>
</dbReference>
<dbReference type="InterPro" id="IPR000515">
    <property type="entry name" value="MetI-like"/>
</dbReference>
<evidence type="ECO:0000313" key="10">
    <source>
        <dbReference type="Proteomes" id="UP001177943"/>
    </source>
</evidence>
<name>A0AA95IAG1_9BACL</name>
<feature type="transmembrane region" description="Helical" evidence="7">
    <location>
        <begin position="25"/>
        <end position="47"/>
    </location>
</feature>
<feature type="domain" description="ABC transmembrane type-1" evidence="8">
    <location>
        <begin position="86"/>
        <end position="277"/>
    </location>
</feature>
<comment type="subcellular location">
    <subcellularLocation>
        <location evidence="1 7">Cell membrane</location>
        <topology evidence="1 7">Multi-pass membrane protein</topology>
    </subcellularLocation>
</comment>
<protein>
    <submittedName>
        <fullName evidence="9">Carbohydrate ABC transporter permease</fullName>
    </submittedName>
</protein>
<feature type="transmembrane region" description="Helical" evidence="7">
    <location>
        <begin position="85"/>
        <end position="111"/>
    </location>
</feature>
<dbReference type="Proteomes" id="UP001177943">
    <property type="component" value="Chromosome"/>
</dbReference>
<evidence type="ECO:0000256" key="3">
    <source>
        <dbReference type="ARBA" id="ARBA00022475"/>
    </source>
</evidence>
<dbReference type="KEGG" id="pwn:QNH46_01755"/>
<feature type="transmembrane region" description="Helical" evidence="7">
    <location>
        <begin position="198"/>
        <end position="220"/>
    </location>
</feature>
<evidence type="ECO:0000256" key="2">
    <source>
        <dbReference type="ARBA" id="ARBA00022448"/>
    </source>
</evidence>
<dbReference type="PROSITE" id="PS50928">
    <property type="entry name" value="ABC_TM1"/>
    <property type="match status" value="1"/>
</dbReference>
<evidence type="ECO:0000256" key="6">
    <source>
        <dbReference type="ARBA" id="ARBA00023136"/>
    </source>
</evidence>
<evidence type="ECO:0000256" key="5">
    <source>
        <dbReference type="ARBA" id="ARBA00022989"/>
    </source>
</evidence>
<dbReference type="Pfam" id="PF00528">
    <property type="entry name" value="BPD_transp_1"/>
    <property type="match status" value="1"/>
</dbReference>
<dbReference type="GO" id="GO:0055085">
    <property type="term" value="P:transmembrane transport"/>
    <property type="evidence" value="ECO:0007669"/>
    <property type="project" value="InterPro"/>
</dbReference>
<sequence>MESNVMTVPQMNPKSKFSFKTTGKALLSLALAAYAIIQVYPLFWLLLFSFKDNNEIFGGNVLGLPEVWRWSNYTSALTTGDVGVYFINSIIVTAATILLSSVMLAATSYAIVRMYWKLNNLFLTYFLIGLMVPIHATLLPLFVILRNMHMLNTYWSLIIPYVAFALPMGIFILTGFLNSIPRELEEAACIDGCSIYKIFGKIIIPLLRPALATVAIFTYMNTWNELMFANTFINSEKLKTLTVGIMSLAGQHTTDWGPIGAGLVIATIPTLLIYVLLSDQVQKSLIVGSVKG</sequence>
<feature type="transmembrane region" description="Helical" evidence="7">
    <location>
        <begin position="256"/>
        <end position="277"/>
    </location>
</feature>
<reference evidence="9" key="1">
    <citation type="submission" date="2023-05" db="EMBL/GenBank/DDBJ databases">
        <title>Comparative genomics of Bacillaceae isolates and their secondary metabolite potential.</title>
        <authorList>
            <person name="Song L."/>
            <person name="Nielsen L.J."/>
            <person name="Mohite O."/>
            <person name="Xu X."/>
            <person name="Weber T."/>
            <person name="Kovacs A.T."/>
        </authorList>
    </citation>
    <scope>NUCLEOTIDE SEQUENCE</scope>
    <source>
        <strain evidence="9">B2_4</strain>
    </source>
</reference>
<dbReference type="Gene3D" id="1.10.3720.10">
    <property type="entry name" value="MetI-like"/>
    <property type="match status" value="1"/>
</dbReference>
<dbReference type="InterPro" id="IPR035906">
    <property type="entry name" value="MetI-like_sf"/>
</dbReference>
<organism evidence="9 10">
    <name type="scientific">Paenibacillus woosongensis</name>
    <dbReference type="NCBI Taxonomy" id="307580"/>
    <lineage>
        <taxon>Bacteria</taxon>
        <taxon>Bacillati</taxon>
        <taxon>Bacillota</taxon>
        <taxon>Bacilli</taxon>
        <taxon>Bacillales</taxon>
        <taxon>Paenibacillaceae</taxon>
        <taxon>Paenibacillus</taxon>
    </lineage>
</organism>
<evidence type="ECO:0000256" key="1">
    <source>
        <dbReference type="ARBA" id="ARBA00004651"/>
    </source>
</evidence>
<dbReference type="SUPFAM" id="SSF161098">
    <property type="entry name" value="MetI-like"/>
    <property type="match status" value="1"/>
</dbReference>
<dbReference type="AlphaFoldDB" id="A0AA95IAG1"/>
<dbReference type="CDD" id="cd06261">
    <property type="entry name" value="TM_PBP2"/>
    <property type="match status" value="1"/>
</dbReference>
<dbReference type="PANTHER" id="PTHR43744:SF8">
    <property type="entry name" value="SN-GLYCEROL-3-PHOSPHATE TRANSPORT SYSTEM PERMEASE PROTEIN UGPE"/>
    <property type="match status" value="1"/>
</dbReference>
<keyword evidence="6 7" id="KW-0472">Membrane</keyword>
<accession>A0AA95IAG1</accession>
<keyword evidence="4 7" id="KW-0812">Transmembrane</keyword>
<dbReference type="EMBL" id="CP126084">
    <property type="protein sequence ID" value="WHX49442.1"/>
    <property type="molecule type" value="Genomic_DNA"/>
</dbReference>
<dbReference type="RefSeq" id="WP_283926651.1">
    <property type="nucleotide sequence ID" value="NZ_CP126084.1"/>
</dbReference>
<feature type="transmembrane region" description="Helical" evidence="7">
    <location>
        <begin position="123"/>
        <end position="145"/>
    </location>
</feature>
<keyword evidence="5 7" id="KW-1133">Transmembrane helix</keyword>
<gene>
    <name evidence="9" type="ORF">QNH46_01755</name>
</gene>
<evidence type="ECO:0000256" key="4">
    <source>
        <dbReference type="ARBA" id="ARBA00022692"/>
    </source>
</evidence>